<keyword evidence="4" id="KW-0997">Cell inner membrane</keyword>
<comment type="subcellular location">
    <subcellularLocation>
        <location evidence="1">Cell inner membrane</location>
        <topology evidence="1">Multi-pass membrane protein</topology>
    </subcellularLocation>
</comment>
<name>A0AAJ4RBE9_9BACT</name>
<keyword evidence="5 8" id="KW-0812">Transmembrane</keyword>
<evidence type="ECO:0000313" key="10">
    <source>
        <dbReference type="EMBL" id="QCI27456.1"/>
    </source>
</evidence>
<dbReference type="RefSeq" id="WP_123353185.1">
    <property type="nucleotide sequence ID" value="NZ_CP027432.2"/>
</dbReference>
<dbReference type="InterPro" id="IPR024989">
    <property type="entry name" value="MFS_assoc_dom"/>
</dbReference>
<dbReference type="GO" id="GO:0005886">
    <property type="term" value="C:plasma membrane"/>
    <property type="evidence" value="ECO:0007669"/>
    <property type="project" value="UniProtKB-SubCell"/>
</dbReference>
<evidence type="ECO:0000313" key="12">
    <source>
        <dbReference type="Proteomes" id="UP000272781"/>
    </source>
</evidence>
<feature type="transmembrane region" description="Helical" evidence="8">
    <location>
        <begin position="305"/>
        <end position="324"/>
    </location>
</feature>
<keyword evidence="2" id="KW-0813">Transport</keyword>
<dbReference type="GO" id="GO:0015528">
    <property type="term" value="F:lactose:proton symporter activity"/>
    <property type="evidence" value="ECO:0007669"/>
    <property type="project" value="TreeGrafter"/>
</dbReference>
<evidence type="ECO:0000256" key="6">
    <source>
        <dbReference type="ARBA" id="ARBA00022989"/>
    </source>
</evidence>
<proteinExistence type="predicted"/>
<evidence type="ECO:0000256" key="4">
    <source>
        <dbReference type="ARBA" id="ARBA00022519"/>
    </source>
</evidence>
<keyword evidence="7 8" id="KW-0472">Membrane</keyword>
<dbReference type="EMBL" id="RJVK01000005">
    <property type="protein sequence ID" value="ROR38893.1"/>
    <property type="molecule type" value="Genomic_DNA"/>
</dbReference>
<dbReference type="Proteomes" id="UP000272781">
    <property type="component" value="Unassembled WGS sequence"/>
</dbReference>
<reference evidence="13" key="1">
    <citation type="submission" date="2018-03" db="EMBL/GenBank/DDBJ databases">
        <title>A comparative analysis of the Nautiliaceae.</title>
        <authorList>
            <person name="Grosche A."/>
            <person name="Smedile F."/>
            <person name="Vetriani C."/>
        </authorList>
    </citation>
    <scope>NUCLEOTIDE SEQUENCE [LARGE SCALE GENOMIC DNA]</scope>
    <source>
        <strain evidence="13">TB6</strain>
    </source>
</reference>
<gene>
    <name evidence="10" type="ORF">C6V80_00275</name>
    <name evidence="11" type="ORF">EDC58_1808</name>
</gene>
<keyword evidence="3" id="KW-1003">Cell membrane</keyword>
<dbReference type="AlphaFoldDB" id="A0AAJ4RBE9"/>
<sequence>MDKKFFILISVYYFLFFTLIGDYVIFLPKYFSSFFTPAQIGIIFAMMPIARFLTPFIFLKKPLTKRDFLLAIIVSSLSSVLLFTKNFYLISLFFFILGASFSIIFPYIEAVAIEKLKEKYGKSRLFGSIGFMLFGIIAGYVNINLLIAFIVLLILTNLFSLFFLEDKTITKSSSKFSLLKEWKFWAAVVFLQISFGGFYSFFTIYVTSHGISKEWVGWLFAIGVSAEIIVFLIQHFFINKKPPLFWIKLSIFLTSVRWFILYLFPSNLLLIALSQTIHAFSFALFHTSALLYLNKKYENKTLAQQFYAGIAYGFAAFLGSMLAGFLYGDYLFLYESLFALIGFLVML</sequence>
<feature type="transmembrane region" description="Helical" evidence="8">
    <location>
        <begin position="184"/>
        <end position="206"/>
    </location>
</feature>
<feature type="transmembrane region" description="Helical" evidence="8">
    <location>
        <begin position="218"/>
        <end position="238"/>
    </location>
</feature>
<keyword evidence="6 8" id="KW-1133">Transmembrane helix</keyword>
<evidence type="ECO:0000256" key="7">
    <source>
        <dbReference type="ARBA" id="ARBA00023136"/>
    </source>
</evidence>
<dbReference type="InterPro" id="IPR036259">
    <property type="entry name" value="MFS_trans_sf"/>
</dbReference>
<accession>A0AAJ4RBE9</accession>
<feature type="transmembrane region" description="Helical" evidence="8">
    <location>
        <begin position="5"/>
        <end position="26"/>
    </location>
</feature>
<feature type="transmembrane region" description="Helical" evidence="8">
    <location>
        <begin position="90"/>
        <end position="113"/>
    </location>
</feature>
<keyword evidence="13" id="KW-1185">Reference proteome</keyword>
<evidence type="ECO:0000256" key="8">
    <source>
        <dbReference type="SAM" id="Phobius"/>
    </source>
</evidence>
<dbReference type="GO" id="GO:0030395">
    <property type="term" value="F:lactose binding"/>
    <property type="evidence" value="ECO:0007669"/>
    <property type="project" value="TreeGrafter"/>
</dbReference>
<feature type="domain" description="Major facilitator superfamily associated" evidence="9">
    <location>
        <begin position="8"/>
        <end position="329"/>
    </location>
</feature>
<dbReference type="Pfam" id="PF12832">
    <property type="entry name" value="MFS_1_like"/>
    <property type="match status" value="1"/>
</dbReference>
<feature type="transmembrane region" description="Helical" evidence="8">
    <location>
        <begin position="270"/>
        <end position="293"/>
    </location>
</feature>
<feature type="transmembrane region" description="Helical" evidence="8">
    <location>
        <begin position="68"/>
        <end position="84"/>
    </location>
</feature>
<evidence type="ECO:0000256" key="2">
    <source>
        <dbReference type="ARBA" id="ARBA00022448"/>
    </source>
</evidence>
<evidence type="ECO:0000313" key="11">
    <source>
        <dbReference type="EMBL" id="ROR38893.1"/>
    </source>
</evidence>
<feature type="transmembrane region" description="Helical" evidence="8">
    <location>
        <begin position="38"/>
        <end position="59"/>
    </location>
</feature>
<evidence type="ECO:0000256" key="5">
    <source>
        <dbReference type="ARBA" id="ARBA00022692"/>
    </source>
</evidence>
<evidence type="ECO:0000256" key="1">
    <source>
        <dbReference type="ARBA" id="ARBA00004429"/>
    </source>
</evidence>
<dbReference type="SUPFAM" id="SSF103473">
    <property type="entry name" value="MFS general substrate transporter"/>
    <property type="match status" value="1"/>
</dbReference>
<protein>
    <submittedName>
        <fullName evidence="10">MFS transporter</fullName>
    </submittedName>
    <submittedName>
        <fullName evidence="11">PPP family 3-phenylpropionic acid transporter</fullName>
    </submittedName>
</protein>
<reference evidence="10" key="3">
    <citation type="submission" date="2019-06" db="EMBL/GenBank/DDBJ databases">
        <title>A comparative analysis of the Nautiliaceae.</title>
        <authorList>
            <person name="Grosche A."/>
            <person name="Smedile F."/>
            <person name="Vetriani C."/>
        </authorList>
    </citation>
    <scope>NUCLEOTIDE SEQUENCE</scope>
    <source>
        <strain evidence="10">TB6</strain>
    </source>
</reference>
<dbReference type="Gene3D" id="1.20.1250.20">
    <property type="entry name" value="MFS general substrate transporter like domains"/>
    <property type="match status" value="2"/>
</dbReference>
<dbReference type="EMBL" id="CP027432">
    <property type="protein sequence ID" value="QCI27456.1"/>
    <property type="molecule type" value="Genomic_DNA"/>
</dbReference>
<evidence type="ECO:0000256" key="3">
    <source>
        <dbReference type="ARBA" id="ARBA00022475"/>
    </source>
</evidence>
<feature type="transmembrane region" description="Helical" evidence="8">
    <location>
        <begin position="245"/>
        <end position="264"/>
    </location>
</feature>
<feature type="transmembrane region" description="Helical" evidence="8">
    <location>
        <begin position="125"/>
        <end position="141"/>
    </location>
</feature>
<dbReference type="Proteomes" id="UP000298805">
    <property type="component" value="Chromosome"/>
</dbReference>
<evidence type="ECO:0000259" key="9">
    <source>
        <dbReference type="Pfam" id="PF12832"/>
    </source>
</evidence>
<organism evidence="11 12">
    <name type="scientific">Caminibacter pacificus</name>
    <dbReference type="NCBI Taxonomy" id="1424653"/>
    <lineage>
        <taxon>Bacteria</taxon>
        <taxon>Pseudomonadati</taxon>
        <taxon>Campylobacterota</taxon>
        <taxon>Epsilonproteobacteria</taxon>
        <taxon>Nautiliales</taxon>
        <taxon>Nautiliaceae</taxon>
        <taxon>Caminibacter</taxon>
    </lineage>
</organism>
<evidence type="ECO:0000313" key="13">
    <source>
        <dbReference type="Proteomes" id="UP000298805"/>
    </source>
</evidence>
<dbReference type="PANTHER" id="PTHR23522:SF10">
    <property type="entry name" value="3-PHENYLPROPIONIC ACID TRANSPORTER-RELATED"/>
    <property type="match status" value="1"/>
</dbReference>
<reference evidence="11 12" key="2">
    <citation type="submission" date="2018-11" db="EMBL/GenBank/DDBJ databases">
        <title>Genomic Encyclopedia of Type Strains, Phase IV (KMG-IV): sequencing the most valuable type-strain genomes for metagenomic binning, comparative biology and taxonomic classification.</title>
        <authorList>
            <person name="Goeker M."/>
        </authorList>
    </citation>
    <scope>NUCLEOTIDE SEQUENCE [LARGE SCALE GENOMIC DNA]</scope>
    <source>
        <strain evidence="11 12">DSM 27783</strain>
    </source>
</reference>
<dbReference type="PANTHER" id="PTHR23522">
    <property type="entry name" value="BLL5896 PROTEIN"/>
    <property type="match status" value="1"/>
</dbReference>
<feature type="transmembrane region" description="Helical" evidence="8">
    <location>
        <begin position="147"/>
        <end position="164"/>
    </location>
</feature>